<protein>
    <submittedName>
        <fullName evidence="6">Class I SAM-dependent methyltransferase</fullName>
        <ecNumber evidence="6">2.1.1.-</ecNumber>
    </submittedName>
</protein>
<dbReference type="EMBL" id="JAXAFO010000048">
    <property type="protein sequence ID" value="MDX6851317.1"/>
    <property type="molecule type" value="Genomic_DNA"/>
</dbReference>
<evidence type="ECO:0000256" key="1">
    <source>
        <dbReference type="ARBA" id="ARBA00022552"/>
    </source>
</evidence>
<dbReference type="Gene3D" id="3.40.50.150">
    <property type="entry name" value="Vaccinia Virus protein VP39"/>
    <property type="match status" value="1"/>
</dbReference>
<dbReference type="GO" id="GO:0032259">
    <property type="term" value="P:methylation"/>
    <property type="evidence" value="ECO:0007669"/>
    <property type="project" value="UniProtKB-KW"/>
</dbReference>
<dbReference type="Proteomes" id="UP001273505">
    <property type="component" value="Unassembled WGS sequence"/>
</dbReference>
<dbReference type="RefSeq" id="WP_302721651.1">
    <property type="nucleotide sequence ID" value="NZ_JAULRU010000362.1"/>
</dbReference>
<keyword evidence="3 6" id="KW-0808">Transferase</keyword>
<dbReference type="SUPFAM" id="SSF53335">
    <property type="entry name" value="S-adenosyl-L-methionine-dependent methyltransferases"/>
    <property type="match status" value="1"/>
</dbReference>
<reference evidence="6 7" key="1">
    <citation type="submission" date="2023-11" db="EMBL/GenBank/DDBJ databases">
        <title>Gilvimarinus fulvus sp. nov., isolated from the surface of Kelp.</title>
        <authorList>
            <person name="Sun Y.Y."/>
            <person name="Gong Y."/>
            <person name="Du Z.J."/>
        </authorList>
    </citation>
    <scope>NUCLEOTIDE SEQUENCE [LARGE SCALE GENOMIC DNA]</scope>
    <source>
        <strain evidence="6 7">SDUM040013</strain>
    </source>
</reference>
<dbReference type="InterPro" id="IPR029063">
    <property type="entry name" value="SAM-dependent_MTases_sf"/>
</dbReference>
<proteinExistence type="predicted"/>
<name>A0ABU4S2L0_9GAMM</name>
<dbReference type="PANTHER" id="PTHR43042">
    <property type="entry name" value="SAM-DEPENDENT METHYLTRANSFERASE"/>
    <property type="match status" value="1"/>
</dbReference>
<dbReference type="EC" id="2.1.1.-" evidence="6"/>
<keyword evidence="7" id="KW-1185">Reference proteome</keyword>
<evidence type="ECO:0000256" key="2">
    <source>
        <dbReference type="ARBA" id="ARBA00022603"/>
    </source>
</evidence>
<dbReference type="InterPro" id="IPR019614">
    <property type="entry name" value="SAM-dep_methyl-trfase"/>
</dbReference>
<evidence type="ECO:0000256" key="4">
    <source>
        <dbReference type="ARBA" id="ARBA00022691"/>
    </source>
</evidence>
<keyword evidence="4" id="KW-0949">S-adenosyl-L-methionine</keyword>
<evidence type="ECO:0000313" key="7">
    <source>
        <dbReference type="Proteomes" id="UP001273505"/>
    </source>
</evidence>
<organism evidence="6 7">
    <name type="scientific">Gilvimarinus gilvus</name>
    <dbReference type="NCBI Taxonomy" id="3058038"/>
    <lineage>
        <taxon>Bacteria</taxon>
        <taxon>Pseudomonadati</taxon>
        <taxon>Pseudomonadota</taxon>
        <taxon>Gammaproteobacteria</taxon>
        <taxon>Cellvibrionales</taxon>
        <taxon>Cellvibrionaceae</taxon>
        <taxon>Gilvimarinus</taxon>
    </lineage>
</organism>
<dbReference type="CDD" id="cd02440">
    <property type="entry name" value="AdoMet_MTases"/>
    <property type="match status" value="1"/>
</dbReference>
<evidence type="ECO:0000259" key="5">
    <source>
        <dbReference type="Pfam" id="PF10672"/>
    </source>
</evidence>
<dbReference type="Pfam" id="PF10672">
    <property type="entry name" value="Methyltrans_SAM"/>
    <property type="match status" value="1"/>
</dbReference>
<comment type="caution">
    <text evidence="6">The sequence shown here is derived from an EMBL/GenBank/DDBJ whole genome shotgun (WGS) entry which is preliminary data.</text>
</comment>
<dbReference type="PANTHER" id="PTHR43042:SF3">
    <property type="entry name" value="RIBOSOMAL RNA LARGE SUBUNIT METHYLTRANSFERASE YWBD-RELATED"/>
    <property type="match status" value="1"/>
</dbReference>
<evidence type="ECO:0000313" key="6">
    <source>
        <dbReference type="EMBL" id="MDX6851317.1"/>
    </source>
</evidence>
<feature type="domain" description="S-adenosylmethionine-dependent methyltransferase" evidence="5">
    <location>
        <begin position="28"/>
        <end position="301"/>
    </location>
</feature>
<keyword evidence="2 6" id="KW-0489">Methyltransferase</keyword>
<accession>A0ABU4S2L0</accession>
<dbReference type="GO" id="GO:0008168">
    <property type="term" value="F:methyltransferase activity"/>
    <property type="evidence" value="ECO:0007669"/>
    <property type="project" value="UniProtKB-KW"/>
</dbReference>
<evidence type="ECO:0000256" key="3">
    <source>
        <dbReference type="ARBA" id="ARBA00022679"/>
    </source>
</evidence>
<sequence>MNLLDSQRVQALLDRAGAEPQAPLDSCRLFHGRGQCYPGREHIVVDFFAPVILITFFAEPHPDELPQLLDEVAPIMAELADTVVVQRRYLAGSPNEVVKGQLPEDWRARRGNITFGLSLQGQQNLGYFLDMEPGRRWLERGAPGKKVLNLFAYTCALSVVAVAAGARQVVNVDMSKQALARGRRNHQINGLDKRASGFLPEQILKSWSRVKKPGPYDVVILDPPSFQKGSFVASRDYAKLIKRLPELMPGGGEVLACLNAPELPEDFLSELFSEYCPGAAFVERLAPCDDFPDKYPDRQLKLTHWHLPAA</sequence>
<gene>
    <name evidence="6" type="ORF">SCD92_18205</name>
</gene>
<keyword evidence="1" id="KW-0698">rRNA processing</keyword>